<dbReference type="GO" id="GO:0046872">
    <property type="term" value="F:metal ion binding"/>
    <property type="evidence" value="ECO:0007669"/>
    <property type="project" value="UniProtKB-KW"/>
</dbReference>
<sequence length="493" mass="55012">MKRKSGVLANPDCKDCPLHEIARNVCVPADGSTDVEIMFLGRNPGEDEDKANKPFVGRAGQLLRNAIGASDLEESELYITNVVKCHTPENRKPNKVELAACDKYLQAELKKVKPKYIFVFGNEALGQLTGKEHGSSSKKKGAPGITSLQGKTMRVDDYIIFPMAHPSFIVRQGGVEDNKGGQRARASYLATFNANVQKLRQMQNDEETVDAAEPEVKLCLTAAAASRALADLEKSDVIAFDLETQGLWPEKDKRLHIVCLSGDGKTSYVIPLQHPETPKSIKDAMPSIREKLGHLLTTKKTIAHRAQFDLLWLRAKGVRCKASFDTKYAGHILDENVPTKLKARSPEDVPGQVEMYLGVPSGYSLDMSQADTHIWPLRELSKYGGMDAAYTWRLRIRHLREFDKEPRLLKLFANVTMPAVELFTQIETNGIEVDWDYLDTLFNDKKKGKCDKRLKKITDTFQASMPACPAVWADDLPPMEPIDGDWDTDDLGI</sequence>
<dbReference type="InterPro" id="IPR036895">
    <property type="entry name" value="Uracil-DNA_glycosylase-like_sf"/>
</dbReference>
<dbReference type="Gene3D" id="3.40.470.10">
    <property type="entry name" value="Uracil-DNA glycosylase-like domain"/>
    <property type="match status" value="1"/>
</dbReference>
<evidence type="ECO:0000259" key="8">
    <source>
        <dbReference type="SMART" id="SM00474"/>
    </source>
</evidence>
<dbReference type="GO" id="GO:0051539">
    <property type="term" value="F:4 iron, 4 sulfur cluster binding"/>
    <property type="evidence" value="ECO:0007669"/>
    <property type="project" value="UniProtKB-KW"/>
</dbReference>
<dbReference type="PANTHER" id="PTHR33693">
    <property type="entry name" value="TYPE-5 URACIL-DNA GLYCOSYLASE"/>
    <property type="match status" value="1"/>
</dbReference>
<evidence type="ECO:0000256" key="4">
    <source>
        <dbReference type="ARBA" id="ARBA00022801"/>
    </source>
</evidence>
<evidence type="ECO:0000256" key="7">
    <source>
        <dbReference type="ARBA" id="ARBA00023204"/>
    </source>
</evidence>
<keyword evidence="4" id="KW-0378">Hydrolase</keyword>
<dbReference type="Gene3D" id="3.30.420.10">
    <property type="entry name" value="Ribonuclease H-like superfamily/Ribonuclease H"/>
    <property type="match status" value="1"/>
</dbReference>
<dbReference type="Pfam" id="PF03167">
    <property type="entry name" value="UDG"/>
    <property type="match status" value="1"/>
</dbReference>
<protein>
    <recommendedName>
        <fullName evidence="11">Type-4 uracil-DNA glycosylase</fullName>
    </recommendedName>
</protein>
<gene>
    <name evidence="10" type="ORF">LCGC14_2428400</name>
</gene>
<feature type="non-terminal residue" evidence="10">
    <location>
        <position position="493"/>
    </location>
</feature>
<dbReference type="CDD" id="cd10030">
    <property type="entry name" value="UDG-F4_TTUDGA_SPO1dp_like"/>
    <property type="match status" value="1"/>
</dbReference>
<dbReference type="SMART" id="SM00987">
    <property type="entry name" value="UreE_C"/>
    <property type="match status" value="1"/>
</dbReference>
<evidence type="ECO:0000256" key="3">
    <source>
        <dbReference type="ARBA" id="ARBA00022763"/>
    </source>
</evidence>
<keyword evidence="7" id="KW-0234">DNA repair</keyword>
<dbReference type="SMART" id="SM00474">
    <property type="entry name" value="35EXOc"/>
    <property type="match status" value="1"/>
</dbReference>
<keyword evidence="2" id="KW-0479">Metal-binding</keyword>
<organism evidence="10">
    <name type="scientific">marine sediment metagenome</name>
    <dbReference type="NCBI Taxonomy" id="412755"/>
    <lineage>
        <taxon>unclassified sequences</taxon>
        <taxon>metagenomes</taxon>
        <taxon>ecological metagenomes</taxon>
    </lineage>
</organism>
<dbReference type="SMART" id="SM00986">
    <property type="entry name" value="UDG"/>
    <property type="match status" value="1"/>
</dbReference>
<evidence type="ECO:0000256" key="5">
    <source>
        <dbReference type="ARBA" id="ARBA00023004"/>
    </source>
</evidence>
<dbReference type="InterPro" id="IPR012337">
    <property type="entry name" value="RNaseH-like_sf"/>
</dbReference>
<feature type="domain" description="3'-5' exonuclease" evidence="8">
    <location>
        <begin position="216"/>
        <end position="403"/>
    </location>
</feature>
<keyword evidence="3" id="KW-0227">DNA damage</keyword>
<keyword evidence="1" id="KW-0004">4Fe-4S</keyword>
<feature type="domain" description="Uracil-DNA glycosylase-like" evidence="9">
    <location>
        <begin position="28"/>
        <end position="191"/>
    </location>
</feature>
<evidence type="ECO:0000259" key="9">
    <source>
        <dbReference type="SMART" id="SM00986"/>
    </source>
</evidence>
<name>A0A0F9C9Y1_9ZZZZ</name>
<dbReference type="AlphaFoldDB" id="A0A0F9C9Y1"/>
<evidence type="ECO:0008006" key="11">
    <source>
        <dbReference type="Google" id="ProtNLM"/>
    </source>
</evidence>
<dbReference type="SUPFAM" id="SSF52141">
    <property type="entry name" value="Uracil-DNA glycosylase-like"/>
    <property type="match status" value="1"/>
</dbReference>
<evidence type="ECO:0000256" key="6">
    <source>
        <dbReference type="ARBA" id="ARBA00023014"/>
    </source>
</evidence>
<reference evidence="10" key="1">
    <citation type="journal article" date="2015" name="Nature">
        <title>Complex archaea that bridge the gap between prokaryotes and eukaryotes.</title>
        <authorList>
            <person name="Spang A."/>
            <person name="Saw J.H."/>
            <person name="Jorgensen S.L."/>
            <person name="Zaremba-Niedzwiedzka K."/>
            <person name="Martijn J."/>
            <person name="Lind A.E."/>
            <person name="van Eijk R."/>
            <person name="Schleper C."/>
            <person name="Guy L."/>
            <person name="Ettema T.J."/>
        </authorList>
    </citation>
    <scope>NUCLEOTIDE SEQUENCE</scope>
</reference>
<proteinExistence type="predicted"/>
<keyword evidence="6" id="KW-0411">Iron-sulfur</keyword>
<dbReference type="GO" id="GO:0097506">
    <property type="term" value="F:deaminated base DNA N-glycosylase activity"/>
    <property type="evidence" value="ECO:0007669"/>
    <property type="project" value="UniProtKB-ARBA"/>
</dbReference>
<dbReference type="GO" id="GO:0008408">
    <property type="term" value="F:3'-5' exonuclease activity"/>
    <property type="evidence" value="ECO:0007669"/>
    <property type="project" value="InterPro"/>
</dbReference>
<dbReference type="InterPro" id="IPR005122">
    <property type="entry name" value="Uracil-DNA_glycosylase-like"/>
</dbReference>
<dbReference type="PANTHER" id="PTHR33693:SF1">
    <property type="entry name" value="TYPE-4 URACIL-DNA GLYCOSYLASE"/>
    <property type="match status" value="1"/>
</dbReference>
<keyword evidence="5" id="KW-0408">Iron</keyword>
<comment type="caution">
    <text evidence="10">The sequence shown here is derived from an EMBL/GenBank/DDBJ whole genome shotgun (WGS) entry which is preliminary data.</text>
</comment>
<dbReference type="Pfam" id="PF01612">
    <property type="entry name" value="DNA_pol_A_exo1"/>
    <property type="match status" value="1"/>
</dbReference>
<evidence type="ECO:0000313" key="10">
    <source>
        <dbReference type="EMBL" id="KKL23137.1"/>
    </source>
</evidence>
<accession>A0A0F9C9Y1</accession>
<dbReference type="GO" id="GO:0006281">
    <property type="term" value="P:DNA repair"/>
    <property type="evidence" value="ECO:0007669"/>
    <property type="project" value="UniProtKB-KW"/>
</dbReference>
<dbReference type="InterPro" id="IPR051536">
    <property type="entry name" value="UDG_Type-4/5"/>
</dbReference>
<dbReference type="InterPro" id="IPR002562">
    <property type="entry name" value="3'-5'_exonuclease_dom"/>
</dbReference>
<dbReference type="InterPro" id="IPR036397">
    <property type="entry name" value="RNaseH_sf"/>
</dbReference>
<evidence type="ECO:0000256" key="1">
    <source>
        <dbReference type="ARBA" id="ARBA00022485"/>
    </source>
</evidence>
<dbReference type="GO" id="GO:0003676">
    <property type="term" value="F:nucleic acid binding"/>
    <property type="evidence" value="ECO:0007669"/>
    <property type="project" value="InterPro"/>
</dbReference>
<dbReference type="EMBL" id="LAZR01037088">
    <property type="protein sequence ID" value="KKL23137.1"/>
    <property type="molecule type" value="Genomic_DNA"/>
</dbReference>
<dbReference type="SUPFAM" id="SSF53098">
    <property type="entry name" value="Ribonuclease H-like"/>
    <property type="match status" value="1"/>
</dbReference>
<evidence type="ECO:0000256" key="2">
    <source>
        <dbReference type="ARBA" id="ARBA00022723"/>
    </source>
</evidence>